<proteinExistence type="predicted"/>
<name>A0A6B0XZW6_9RHOB</name>
<organism evidence="3">
    <name type="scientific">Boseongicola sp. SB0664_bin_43</name>
    <dbReference type="NCBI Taxonomy" id="2604844"/>
    <lineage>
        <taxon>Bacteria</taxon>
        <taxon>Pseudomonadati</taxon>
        <taxon>Pseudomonadota</taxon>
        <taxon>Alphaproteobacteria</taxon>
        <taxon>Rhodobacterales</taxon>
        <taxon>Paracoccaceae</taxon>
        <taxon>Boseongicola</taxon>
    </lineage>
</organism>
<gene>
    <name evidence="3" type="ORF">F4Y60_02710</name>
</gene>
<comment type="caution">
    <text evidence="3">The sequence shown here is derived from an EMBL/GenBank/DDBJ whole genome shotgun (WGS) entry which is preliminary data.</text>
</comment>
<dbReference type="PANTHER" id="PTHR13090:SF1">
    <property type="entry name" value="ARGININE-HYDROXYLASE NDUFAF5, MITOCHONDRIAL"/>
    <property type="match status" value="1"/>
</dbReference>
<evidence type="ECO:0000313" key="3">
    <source>
        <dbReference type="EMBL" id="MXY33000.1"/>
    </source>
</evidence>
<dbReference type="GO" id="GO:0008168">
    <property type="term" value="F:methyltransferase activity"/>
    <property type="evidence" value="ECO:0007669"/>
    <property type="project" value="UniProtKB-KW"/>
</dbReference>
<dbReference type="AlphaFoldDB" id="A0A6B0XZW6"/>
<keyword evidence="2 3" id="KW-0808">Transferase</keyword>
<protein>
    <submittedName>
        <fullName evidence="3">SAM-dependent methyltransferase</fullName>
    </submittedName>
</protein>
<dbReference type="InterPro" id="IPR050602">
    <property type="entry name" value="Malonyl-ACP_OMT"/>
</dbReference>
<evidence type="ECO:0000256" key="2">
    <source>
        <dbReference type="ARBA" id="ARBA00022679"/>
    </source>
</evidence>
<dbReference type="PANTHER" id="PTHR13090">
    <property type="entry name" value="ARGININE-HYDROXYLASE NDUFAF5, MITOCHONDRIAL"/>
    <property type="match status" value="1"/>
</dbReference>
<sequence length="230" mass="24856">MNRDFRAPVLIGHVPAPIVALFPDARCIDDTPTLALDREAHDLTLHCFGLHWADDPVGQIVQSRLALVADGLFLGVTFGGATLHELRASLAEAETRISGGLSPRVLPMADIASLGGLLQRAGLALPVADSVSTTVRYRDIARLASDLRGMGETNALATRSTSLPSRKIFREAESIYRRNFADDGYLVATFEMVFLTGWAPSANQQRPLRPGTADIRLAEALGATESRLKR</sequence>
<keyword evidence="1 3" id="KW-0489">Methyltransferase</keyword>
<dbReference type="SUPFAM" id="SSF53335">
    <property type="entry name" value="S-adenosyl-L-methionine-dependent methyltransferases"/>
    <property type="match status" value="1"/>
</dbReference>
<dbReference type="InterPro" id="IPR029063">
    <property type="entry name" value="SAM-dependent_MTases_sf"/>
</dbReference>
<dbReference type="EMBL" id="VXRY01000101">
    <property type="protein sequence ID" value="MXY33000.1"/>
    <property type="molecule type" value="Genomic_DNA"/>
</dbReference>
<evidence type="ECO:0000256" key="1">
    <source>
        <dbReference type="ARBA" id="ARBA00022603"/>
    </source>
</evidence>
<reference evidence="3" key="1">
    <citation type="submission" date="2019-09" db="EMBL/GenBank/DDBJ databases">
        <title>Characterisation of the sponge microbiome using genome-centric metagenomics.</title>
        <authorList>
            <person name="Engelberts J.P."/>
            <person name="Robbins S.J."/>
            <person name="De Goeij J.M."/>
            <person name="Aranda M."/>
            <person name="Bell S.C."/>
            <person name="Webster N.S."/>
        </authorList>
    </citation>
    <scope>NUCLEOTIDE SEQUENCE</scope>
    <source>
        <strain evidence="3">SB0664_bin_43</strain>
    </source>
</reference>
<accession>A0A6B0XZW6</accession>
<dbReference type="GO" id="GO:0032259">
    <property type="term" value="P:methylation"/>
    <property type="evidence" value="ECO:0007669"/>
    <property type="project" value="UniProtKB-KW"/>
</dbReference>